<dbReference type="InterPro" id="IPR000798">
    <property type="entry name" value="Ez/rad/moesin-like"/>
</dbReference>
<comment type="subcellular location">
    <subcellularLocation>
        <location evidence="2">Cell junction</location>
        <location evidence="2">Adherens junction</location>
    </subcellularLocation>
    <subcellularLocation>
        <location evidence="1">Cell membrane</location>
        <topology evidence="1">Peripheral membrane protein</topology>
    </subcellularLocation>
    <subcellularLocation>
        <location evidence="5">Cell projection</location>
        <location evidence="5">Rhabdomere</location>
    </subcellularLocation>
</comment>
<evidence type="ECO:0000256" key="5">
    <source>
        <dbReference type="ARBA" id="ARBA00043944"/>
    </source>
</evidence>
<dbReference type="Pfam" id="PF00769">
    <property type="entry name" value="ERM_C"/>
    <property type="match status" value="1"/>
</dbReference>
<evidence type="ECO:0000256" key="7">
    <source>
        <dbReference type="SAM" id="MobiDB-lite"/>
    </source>
</evidence>
<evidence type="ECO:0000256" key="4">
    <source>
        <dbReference type="ARBA" id="ARBA00023136"/>
    </source>
</evidence>
<dbReference type="InterPro" id="IPR011993">
    <property type="entry name" value="PH-like_dom_sf"/>
</dbReference>
<keyword evidence="9" id="KW-1185">Reference proteome</keyword>
<evidence type="ECO:0000313" key="10">
    <source>
        <dbReference type="WBParaSite" id="nRc.2.0.1.t35555-RA"/>
    </source>
</evidence>
<dbReference type="InterPro" id="IPR008954">
    <property type="entry name" value="Moesin_tail_sf"/>
</dbReference>
<dbReference type="GO" id="GO:0005886">
    <property type="term" value="C:plasma membrane"/>
    <property type="evidence" value="ECO:0007669"/>
    <property type="project" value="UniProtKB-SubCell"/>
</dbReference>
<feature type="region of interest" description="Disordered" evidence="7">
    <location>
        <begin position="247"/>
        <end position="276"/>
    </location>
</feature>
<feature type="domain" description="FERM" evidence="8">
    <location>
        <begin position="1"/>
        <end position="108"/>
    </location>
</feature>
<dbReference type="SUPFAM" id="SSF48678">
    <property type="entry name" value="Moesin tail domain"/>
    <property type="match status" value="1"/>
</dbReference>
<evidence type="ECO:0000256" key="2">
    <source>
        <dbReference type="ARBA" id="ARBA00004536"/>
    </source>
</evidence>
<dbReference type="AlphaFoldDB" id="A0A915KB20"/>
<proteinExistence type="predicted"/>
<dbReference type="InterPro" id="IPR000299">
    <property type="entry name" value="FERM_domain"/>
</dbReference>
<dbReference type="PROSITE" id="PS50057">
    <property type="entry name" value="FERM_3"/>
    <property type="match status" value="1"/>
</dbReference>
<dbReference type="Pfam" id="PF20492">
    <property type="entry name" value="ERM_helical"/>
    <property type="match status" value="1"/>
</dbReference>
<evidence type="ECO:0000256" key="1">
    <source>
        <dbReference type="ARBA" id="ARBA00004202"/>
    </source>
</evidence>
<keyword evidence="6" id="KW-0175">Coiled coil</keyword>
<evidence type="ECO:0000256" key="6">
    <source>
        <dbReference type="SAM" id="Coils"/>
    </source>
</evidence>
<dbReference type="SUPFAM" id="SSF50729">
    <property type="entry name" value="PH domain-like"/>
    <property type="match status" value="1"/>
</dbReference>
<evidence type="ECO:0000313" key="9">
    <source>
        <dbReference type="Proteomes" id="UP000887565"/>
    </source>
</evidence>
<evidence type="ECO:0000259" key="8">
    <source>
        <dbReference type="PROSITE" id="PS50057"/>
    </source>
</evidence>
<keyword evidence="3" id="KW-1003">Cell membrane</keyword>
<dbReference type="WBParaSite" id="nRc.2.0.1.t35555-RA">
    <property type="protein sequence ID" value="nRc.2.0.1.t35555-RA"/>
    <property type="gene ID" value="nRc.2.0.1.g35555"/>
</dbReference>
<dbReference type="Gene3D" id="6.10.360.10">
    <property type="match status" value="1"/>
</dbReference>
<dbReference type="InterPro" id="IPR011259">
    <property type="entry name" value="ERM_C_dom"/>
</dbReference>
<dbReference type="Gene3D" id="2.30.29.30">
    <property type="entry name" value="Pleckstrin-homology domain (PH domain)/Phosphotyrosine-binding domain (PTB)"/>
    <property type="match status" value="1"/>
</dbReference>
<dbReference type="GO" id="GO:0005912">
    <property type="term" value="C:adherens junction"/>
    <property type="evidence" value="ECO:0007669"/>
    <property type="project" value="UniProtKB-SubCell"/>
</dbReference>
<dbReference type="PRINTS" id="PR00661">
    <property type="entry name" value="ERMFAMILY"/>
</dbReference>
<feature type="compositionally biased region" description="Basic and acidic residues" evidence="7">
    <location>
        <begin position="254"/>
        <end position="266"/>
    </location>
</feature>
<dbReference type="SMART" id="SM01196">
    <property type="entry name" value="FERM_C"/>
    <property type="match status" value="1"/>
</dbReference>
<dbReference type="OMA" id="EAMLWQQ"/>
<keyword evidence="4" id="KW-0472">Membrane</keyword>
<dbReference type="Pfam" id="PF09380">
    <property type="entry name" value="FERM_C"/>
    <property type="match status" value="1"/>
</dbReference>
<feature type="coiled-coil region" evidence="6">
    <location>
        <begin position="111"/>
        <end position="236"/>
    </location>
</feature>
<accession>A0A915KB20</accession>
<name>A0A915KB20_ROMCU</name>
<sequence length="365" mass="43268">MREYLKIAQDLEMYGVNYFDIKNKKSTELYLGVDALGLNVYDKNDKLTPKIGFPWSEIRNISFNDKKFVIKPVDKKSPDFVFYARRIRVNKRILALCMGNHELYMPEREKLNKEIAAREEAEQKQKEYEERLQIMQQEMLRAQNELRDAQDMIGRLEKQLDEYTQAKQALEARESELRALNQRIEQEREMESSEKTKLLEEIQKREEEIVVFRKEVDDKDRKTRELQSEVEAARQRELEATSALLSATTQATKHNKENSVFEHTEQDVEENDHENGDINVDLTSDDYANVPQNEIERKTQLETNRNIQSQLESLNAELEKVRVQEKVTDYDVLHMENKRAGRDKYKTLKQIRAGNTQRRIDQFEN</sequence>
<protein>
    <submittedName>
        <fullName evidence="10">FERM domain-containing protein</fullName>
    </submittedName>
</protein>
<dbReference type="CDD" id="cd13194">
    <property type="entry name" value="FERM_C_ERM"/>
    <property type="match status" value="1"/>
</dbReference>
<dbReference type="Proteomes" id="UP000887565">
    <property type="component" value="Unplaced"/>
</dbReference>
<evidence type="ECO:0000256" key="3">
    <source>
        <dbReference type="ARBA" id="ARBA00022475"/>
    </source>
</evidence>
<dbReference type="InterPro" id="IPR018980">
    <property type="entry name" value="FERM_PH-like_C"/>
</dbReference>
<dbReference type="PANTHER" id="PTHR23281">
    <property type="entry name" value="MERLIN/MOESIN/EZRIN/RADIXIN"/>
    <property type="match status" value="1"/>
</dbReference>
<dbReference type="InterPro" id="IPR011174">
    <property type="entry name" value="ERM"/>
</dbReference>
<dbReference type="InterPro" id="IPR046810">
    <property type="entry name" value="ERM_helical"/>
</dbReference>
<dbReference type="InterPro" id="IPR041789">
    <property type="entry name" value="ERM_FERM_C"/>
</dbReference>
<organism evidence="9 10">
    <name type="scientific">Romanomermis culicivorax</name>
    <name type="common">Nematode worm</name>
    <dbReference type="NCBI Taxonomy" id="13658"/>
    <lineage>
        <taxon>Eukaryota</taxon>
        <taxon>Metazoa</taxon>
        <taxon>Ecdysozoa</taxon>
        <taxon>Nematoda</taxon>
        <taxon>Enoplea</taxon>
        <taxon>Dorylaimia</taxon>
        <taxon>Mermithida</taxon>
        <taxon>Mermithoidea</taxon>
        <taxon>Mermithidae</taxon>
        <taxon>Romanomermis</taxon>
    </lineage>
</organism>
<dbReference type="GO" id="GO:0003779">
    <property type="term" value="F:actin binding"/>
    <property type="evidence" value="ECO:0007669"/>
    <property type="project" value="InterPro"/>
</dbReference>
<dbReference type="FunFam" id="2.30.29.30:FF:000003">
    <property type="entry name" value="Radixin isoform 1"/>
    <property type="match status" value="1"/>
</dbReference>
<reference evidence="10" key="1">
    <citation type="submission" date="2022-11" db="UniProtKB">
        <authorList>
            <consortium name="WormBaseParasite"/>
        </authorList>
    </citation>
    <scope>IDENTIFICATION</scope>
</reference>
<feature type="coiled-coil region" evidence="6">
    <location>
        <begin position="297"/>
        <end position="324"/>
    </location>
</feature>